<feature type="transmembrane region" description="Helical" evidence="1">
    <location>
        <begin position="43"/>
        <end position="61"/>
    </location>
</feature>
<dbReference type="AlphaFoldDB" id="A0A8H6N3E8"/>
<feature type="transmembrane region" description="Helical" evidence="1">
    <location>
        <begin position="148"/>
        <end position="168"/>
    </location>
</feature>
<name>A0A8H6N3E8_9PEZI</name>
<feature type="transmembrane region" description="Helical" evidence="1">
    <location>
        <begin position="237"/>
        <end position="257"/>
    </location>
</feature>
<keyword evidence="3" id="KW-1185">Reference proteome</keyword>
<reference evidence="2" key="1">
    <citation type="journal article" date="2020" name="Phytopathology">
        <title>Genome Sequence Resources of Colletotrichum truncatum, C. plurivorum, C. musicola, and C. sojae: Four Species Pathogenic to Soybean (Glycine max).</title>
        <authorList>
            <person name="Rogerio F."/>
            <person name="Boufleur T.R."/>
            <person name="Ciampi-Guillardi M."/>
            <person name="Sukno S.A."/>
            <person name="Thon M.R."/>
            <person name="Massola Junior N.S."/>
            <person name="Baroncelli R."/>
        </authorList>
    </citation>
    <scope>NUCLEOTIDE SEQUENCE</scope>
    <source>
        <strain evidence="2">LFN00145</strain>
    </source>
</reference>
<feature type="transmembrane region" description="Helical" evidence="1">
    <location>
        <begin position="198"/>
        <end position="216"/>
    </location>
</feature>
<proteinExistence type="predicted"/>
<sequence>MTICISPLDGAWAFKSRMSIYFAILVLLLPVPRSFLLWRASTYYMIATTVVAAVYTITQLIELKTNTLRAIPIDLLIAMEVCTLAMIPPARYLLSALGQHSTLRNQAACRRSLESSTSKTCQGHEAFSGLGFLPSPQTPQNEIAQIRIFLISVFSFAAAICLAIVLLVNSEKSEGDTDSEANINQAACWRPSTTARNFLLFVFDITSLAVALFVVIPTEQLLSRLNLPNDRQYSSIALWRGYSLLLTVVAAVALTVARTCWTPFAGLISWKSCDK</sequence>
<keyword evidence="1" id="KW-1133">Transmembrane helix</keyword>
<feature type="transmembrane region" description="Helical" evidence="1">
    <location>
        <begin position="18"/>
        <end position="36"/>
    </location>
</feature>
<keyword evidence="1" id="KW-0472">Membrane</keyword>
<gene>
    <name evidence="2" type="ORF">CPLU01_13407</name>
</gene>
<dbReference type="Proteomes" id="UP000654918">
    <property type="component" value="Unassembled WGS sequence"/>
</dbReference>
<feature type="transmembrane region" description="Helical" evidence="1">
    <location>
        <begin position="73"/>
        <end position="94"/>
    </location>
</feature>
<evidence type="ECO:0000256" key="1">
    <source>
        <dbReference type="SAM" id="Phobius"/>
    </source>
</evidence>
<keyword evidence="1" id="KW-0812">Transmembrane</keyword>
<dbReference type="EMBL" id="WIGO01000307">
    <property type="protein sequence ID" value="KAF6818086.1"/>
    <property type="molecule type" value="Genomic_DNA"/>
</dbReference>
<evidence type="ECO:0000313" key="2">
    <source>
        <dbReference type="EMBL" id="KAF6818086.1"/>
    </source>
</evidence>
<protein>
    <submittedName>
        <fullName evidence="2">Uncharacterized protein</fullName>
    </submittedName>
</protein>
<evidence type="ECO:0000313" key="3">
    <source>
        <dbReference type="Proteomes" id="UP000654918"/>
    </source>
</evidence>
<accession>A0A8H6N3E8</accession>
<comment type="caution">
    <text evidence="2">The sequence shown here is derived from an EMBL/GenBank/DDBJ whole genome shotgun (WGS) entry which is preliminary data.</text>
</comment>
<organism evidence="2 3">
    <name type="scientific">Colletotrichum plurivorum</name>
    <dbReference type="NCBI Taxonomy" id="2175906"/>
    <lineage>
        <taxon>Eukaryota</taxon>
        <taxon>Fungi</taxon>
        <taxon>Dikarya</taxon>
        <taxon>Ascomycota</taxon>
        <taxon>Pezizomycotina</taxon>
        <taxon>Sordariomycetes</taxon>
        <taxon>Hypocreomycetidae</taxon>
        <taxon>Glomerellales</taxon>
        <taxon>Glomerellaceae</taxon>
        <taxon>Colletotrichum</taxon>
        <taxon>Colletotrichum orchidearum species complex</taxon>
    </lineage>
</organism>